<dbReference type="InterPro" id="IPR023801">
    <property type="entry name" value="His_deacetylse_dom"/>
</dbReference>
<dbReference type="InterPro" id="IPR023696">
    <property type="entry name" value="Ureohydrolase_dom_sf"/>
</dbReference>
<dbReference type="SUPFAM" id="SSF52768">
    <property type="entry name" value="Arginase/deacetylase"/>
    <property type="match status" value="1"/>
</dbReference>
<name>A0A455U1Y2_9GAMM</name>
<dbReference type="InterPro" id="IPR000286">
    <property type="entry name" value="HDACs"/>
</dbReference>
<dbReference type="PANTHER" id="PTHR10625">
    <property type="entry name" value="HISTONE DEACETYLASE HDAC1-RELATED"/>
    <property type="match status" value="1"/>
</dbReference>
<protein>
    <recommendedName>
        <fullName evidence="2">Histone deacetylase domain-containing protein</fullName>
    </recommendedName>
</protein>
<dbReference type="AlphaFoldDB" id="A0A455U1Y2"/>
<dbReference type="Pfam" id="PF00850">
    <property type="entry name" value="Hist_deacetyl"/>
    <property type="match status" value="1"/>
</dbReference>
<dbReference type="PANTHER" id="PTHR10625:SF10">
    <property type="entry name" value="HISTONE DEACETYLASE HDAC1"/>
    <property type="match status" value="1"/>
</dbReference>
<dbReference type="Proteomes" id="UP000320231">
    <property type="component" value="Chromosome"/>
</dbReference>
<dbReference type="GO" id="GO:0040029">
    <property type="term" value="P:epigenetic regulation of gene expression"/>
    <property type="evidence" value="ECO:0007669"/>
    <property type="project" value="TreeGrafter"/>
</dbReference>
<gene>
    <name evidence="3" type="ORF">HSBAA_09530</name>
</gene>
<dbReference type="Gene3D" id="3.40.800.20">
    <property type="entry name" value="Histone deacetylase domain"/>
    <property type="match status" value="1"/>
</dbReference>
<feature type="domain" description="Histone deacetylase" evidence="2">
    <location>
        <begin position="6"/>
        <end position="61"/>
    </location>
</feature>
<evidence type="ECO:0000256" key="1">
    <source>
        <dbReference type="ARBA" id="ARBA00005947"/>
    </source>
</evidence>
<comment type="similarity">
    <text evidence="1">Belongs to the histone deacetylase family.</text>
</comment>
<dbReference type="KEGG" id="hsr:HSBAA_09530"/>
<evidence type="ECO:0000313" key="4">
    <source>
        <dbReference type="Proteomes" id="UP000320231"/>
    </source>
</evidence>
<evidence type="ECO:0000313" key="3">
    <source>
        <dbReference type="EMBL" id="BBI59647.1"/>
    </source>
</evidence>
<accession>A0A455U1Y2</accession>
<dbReference type="PRINTS" id="PR01270">
    <property type="entry name" value="HDASUPER"/>
</dbReference>
<organism evidence="3 4">
    <name type="scientific">Vreelandella sulfidaeris</name>
    <dbReference type="NCBI Taxonomy" id="115553"/>
    <lineage>
        <taxon>Bacteria</taxon>
        <taxon>Pseudomonadati</taxon>
        <taxon>Pseudomonadota</taxon>
        <taxon>Gammaproteobacteria</taxon>
        <taxon>Oceanospirillales</taxon>
        <taxon>Halomonadaceae</taxon>
        <taxon>Vreelandella</taxon>
    </lineage>
</organism>
<dbReference type="EMBL" id="AP019514">
    <property type="protein sequence ID" value="BBI59647.1"/>
    <property type="molecule type" value="Genomic_DNA"/>
</dbReference>
<proteinExistence type="inferred from homology"/>
<sequence>MAPQRPTHCAARRATMPGRSAPGLCLLNNSALAATVLRERYGKVAIIDVDLHHGNGTQDIFLLS</sequence>
<reference evidence="3 4" key="1">
    <citation type="journal article" date="2019" name="Microbiol. Resour. Announc.">
        <title>Complete Genome Sequence of Halomonas sulfidaeris Strain Esulfide1 Isolated from a Metal Sulfide Rock at a Depth of 2,200 Meters, Obtained Using Nanopore Sequencing.</title>
        <authorList>
            <person name="Saito M."/>
            <person name="Nishigata A."/>
            <person name="Galipon J."/>
            <person name="Arakawa K."/>
        </authorList>
    </citation>
    <scope>NUCLEOTIDE SEQUENCE [LARGE SCALE GENOMIC DNA]</scope>
    <source>
        <strain evidence="3 4">ATCC BAA-803</strain>
    </source>
</reference>
<evidence type="ECO:0000259" key="2">
    <source>
        <dbReference type="Pfam" id="PF00850"/>
    </source>
</evidence>
<dbReference type="GO" id="GO:0004407">
    <property type="term" value="F:histone deacetylase activity"/>
    <property type="evidence" value="ECO:0007669"/>
    <property type="project" value="TreeGrafter"/>
</dbReference>
<dbReference type="InterPro" id="IPR037138">
    <property type="entry name" value="His_deacetylse_dom_sf"/>
</dbReference>